<dbReference type="Pfam" id="PF13670">
    <property type="entry name" value="PepSY_2"/>
    <property type="match status" value="1"/>
</dbReference>
<dbReference type="AlphaFoldDB" id="A0A7X0JAU0"/>
<dbReference type="Proteomes" id="UP000522313">
    <property type="component" value="Unassembled WGS sequence"/>
</dbReference>
<reference evidence="3 4" key="2">
    <citation type="submission" date="2020-08" db="EMBL/GenBank/DDBJ databases">
        <authorList>
            <person name="Partida-Martinez L."/>
            <person name="Huntemann M."/>
            <person name="Clum A."/>
            <person name="Wang J."/>
            <person name="Palaniappan K."/>
            <person name="Ritter S."/>
            <person name="Chen I.-M."/>
            <person name="Stamatis D."/>
            <person name="Reddy T."/>
            <person name="O'Malley R."/>
            <person name="Daum C."/>
            <person name="Shapiro N."/>
            <person name="Ivanova N."/>
            <person name="Kyrpides N."/>
            <person name="Woyke T."/>
        </authorList>
    </citation>
    <scope>NUCLEOTIDE SEQUENCE [LARGE SCALE GENOMIC DNA]</scope>
    <source>
        <strain evidence="3 4">AS3.13</strain>
    </source>
</reference>
<keyword evidence="1" id="KW-0732">Signal</keyword>
<evidence type="ECO:0000313" key="4">
    <source>
        <dbReference type="Proteomes" id="UP000522313"/>
    </source>
</evidence>
<feature type="signal peptide" evidence="1">
    <location>
        <begin position="1"/>
        <end position="21"/>
    </location>
</feature>
<reference evidence="3 4" key="1">
    <citation type="submission" date="2020-08" db="EMBL/GenBank/DDBJ databases">
        <title>The Agave Microbiome: Exploring the role of microbial communities in plant adaptations to desert environments.</title>
        <authorList>
            <person name="Partida-Martinez L.P."/>
        </authorList>
    </citation>
    <scope>NUCLEOTIDE SEQUENCE [LARGE SCALE GENOMIC DNA]</scope>
    <source>
        <strain evidence="3 4">AS3.13</strain>
    </source>
</reference>
<evidence type="ECO:0000259" key="2">
    <source>
        <dbReference type="Pfam" id="PF13670"/>
    </source>
</evidence>
<comment type="caution">
    <text evidence="3">The sequence shown here is derived from an EMBL/GenBank/DDBJ whole genome shotgun (WGS) entry which is preliminary data.</text>
</comment>
<evidence type="ECO:0000313" key="3">
    <source>
        <dbReference type="EMBL" id="MBB6503880.1"/>
    </source>
</evidence>
<evidence type="ECO:0000256" key="1">
    <source>
        <dbReference type="SAM" id="SignalP"/>
    </source>
</evidence>
<feature type="domain" description="PepSY" evidence="2">
    <location>
        <begin position="7"/>
        <end position="79"/>
    </location>
</feature>
<sequence length="84" mass="9311">MKQRLVLMALATGLLSVPAAADVPGKGWIKREQIGRILAKKGYQLTKIEADDGHWEGEATRAGVTYEFHADPRTGKLTKLQRDH</sequence>
<gene>
    <name evidence="3" type="ORF">F4693_000835</name>
</gene>
<dbReference type="EMBL" id="JACHBT010000003">
    <property type="protein sequence ID" value="MBB6503880.1"/>
    <property type="molecule type" value="Genomic_DNA"/>
</dbReference>
<feature type="chain" id="PRO_5030931102" evidence="1">
    <location>
        <begin position="22"/>
        <end position="84"/>
    </location>
</feature>
<dbReference type="RefSeq" id="WP_184504250.1">
    <property type="nucleotide sequence ID" value="NZ_JACHBT010000003.1"/>
</dbReference>
<organism evidence="3 4">
    <name type="scientific">Sphingomonas endophytica</name>
    <dbReference type="NCBI Taxonomy" id="869719"/>
    <lineage>
        <taxon>Bacteria</taxon>
        <taxon>Pseudomonadati</taxon>
        <taxon>Pseudomonadota</taxon>
        <taxon>Alphaproteobacteria</taxon>
        <taxon>Sphingomonadales</taxon>
        <taxon>Sphingomonadaceae</taxon>
        <taxon>Sphingomonas</taxon>
    </lineage>
</organism>
<proteinExistence type="predicted"/>
<name>A0A7X0JAU0_9SPHN</name>
<dbReference type="InterPro" id="IPR025711">
    <property type="entry name" value="PepSY"/>
</dbReference>
<protein>
    <submittedName>
        <fullName evidence="3">Opacity protein-like surface antigen</fullName>
    </submittedName>
</protein>
<accession>A0A7X0JAU0</accession>